<dbReference type="InterPro" id="IPR016117">
    <property type="entry name" value="ArgJ-like_dom_sf"/>
</dbReference>
<dbReference type="GO" id="GO:0004177">
    <property type="term" value="F:aminopeptidase activity"/>
    <property type="evidence" value="ECO:0007669"/>
    <property type="project" value="UniProtKB-KW"/>
</dbReference>
<dbReference type="PANTHER" id="PTHR36512">
    <property type="entry name" value="D-AMINOPEPTIDASE"/>
    <property type="match status" value="1"/>
</dbReference>
<name>A0A839EP22_9HYPH</name>
<organism evidence="2 3">
    <name type="scientific">Phyllobacterium myrsinacearum</name>
    <dbReference type="NCBI Taxonomy" id="28101"/>
    <lineage>
        <taxon>Bacteria</taxon>
        <taxon>Pseudomonadati</taxon>
        <taxon>Pseudomonadota</taxon>
        <taxon>Alphaproteobacteria</taxon>
        <taxon>Hyphomicrobiales</taxon>
        <taxon>Phyllobacteriaceae</taxon>
        <taxon>Phyllobacterium</taxon>
    </lineage>
</organism>
<evidence type="ECO:0000256" key="1">
    <source>
        <dbReference type="ARBA" id="ARBA00007068"/>
    </source>
</evidence>
<gene>
    <name evidence="2" type="ORF">FHW16_002122</name>
</gene>
<keyword evidence="3" id="KW-1185">Reference proteome</keyword>
<dbReference type="RefSeq" id="WP_182549109.1">
    <property type="nucleotide sequence ID" value="NZ_JACGXN010000002.1"/>
</dbReference>
<dbReference type="InterPro" id="IPR005321">
    <property type="entry name" value="Peptidase_S58_DmpA"/>
</dbReference>
<evidence type="ECO:0000313" key="2">
    <source>
        <dbReference type="EMBL" id="MBA8878410.1"/>
    </source>
</evidence>
<comment type="similarity">
    <text evidence="1">Belongs to the peptidase S58 family.</text>
</comment>
<dbReference type="EMBL" id="JACGXN010000002">
    <property type="protein sequence ID" value="MBA8878410.1"/>
    <property type="molecule type" value="Genomic_DNA"/>
</dbReference>
<dbReference type="SUPFAM" id="SSF56266">
    <property type="entry name" value="DmpA/ArgJ-like"/>
    <property type="match status" value="1"/>
</dbReference>
<keyword evidence="2" id="KW-0645">Protease</keyword>
<dbReference type="Proteomes" id="UP000549052">
    <property type="component" value="Unassembled WGS sequence"/>
</dbReference>
<accession>A0A839EP22</accession>
<proteinExistence type="inferred from homology"/>
<reference evidence="2 3" key="1">
    <citation type="submission" date="2020-07" db="EMBL/GenBank/DDBJ databases">
        <title>Genomic Encyclopedia of Type Strains, Phase IV (KMG-V): Genome sequencing to study the core and pangenomes of soil and plant-associated prokaryotes.</title>
        <authorList>
            <person name="Whitman W."/>
        </authorList>
    </citation>
    <scope>NUCLEOTIDE SEQUENCE [LARGE SCALE GENOMIC DNA]</scope>
    <source>
        <strain evidence="2 3">AN3</strain>
    </source>
</reference>
<evidence type="ECO:0000313" key="3">
    <source>
        <dbReference type="Proteomes" id="UP000549052"/>
    </source>
</evidence>
<comment type="caution">
    <text evidence="2">The sequence shown here is derived from an EMBL/GenBank/DDBJ whole genome shotgun (WGS) entry which is preliminary data.</text>
</comment>
<dbReference type="Pfam" id="PF03576">
    <property type="entry name" value="Peptidase_S58"/>
    <property type="match status" value="1"/>
</dbReference>
<sequence length="335" mass="34120">MPLKTGPRNLITDVAGLSIGNAADATIKSGTTVILCDEPATAAVQVLGGAPGTRETDLLEPHNTVETINALVLSGGSAFGLDAASGVQAALREKRIGFKVGAQRIPIVPAAILFDLINGGDKDWGLYPPYRELGYEAVQTASRDFALGSAGAGTGALVTGLKGGLGSASSILPSGATMGALVAVNALGSVTVGRSRHFWAAPFEIGNEFGGLGLPHPLPADAADIKTKFKEAATDTNTTIGVIATDLQLTKAQAKRLAIAAHDGFTRAIWPSHTPFDGDLVFALATGTAGRAPDIGEFIELCAAAASTMARAVARGVFAATAAPNDLFPVWNARP</sequence>
<protein>
    <submittedName>
        <fullName evidence="2">L-aminopeptidase/D-esterase-like protein</fullName>
    </submittedName>
</protein>
<dbReference type="CDD" id="cd02252">
    <property type="entry name" value="nylC_like"/>
    <property type="match status" value="1"/>
</dbReference>
<dbReference type="AlphaFoldDB" id="A0A839EP22"/>
<keyword evidence="2" id="KW-0031">Aminopeptidase</keyword>
<dbReference type="PANTHER" id="PTHR36512:SF3">
    <property type="entry name" value="BLR5678 PROTEIN"/>
    <property type="match status" value="1"/>
</dbReference>
<dbReference type="Gene3D" id="3.60.70.12">
    <property type="entry name" value="L-amino peptidase D-ALA esterase/amidase"/>
    <property type="match status" value="1"/>
</dbReference>
<keyword evidence="2" id="KW-0378">Hydrolase</keyword>